<dbReference type="AlphaFoldDB" id="A0A150MZ25"/>
<gene>
    <name evidence="1" type="ORF">B4110_1265</name>
</gene>
<dbReference type="EMBL" id="LQYW01000062">
    <property type="protein sequence ID" value="KYD29695.1"/>
    <property type="molecule type" value="Genomic_DNA"/>
</dbReference>
<evidence type="ECO:0000313" key="2">
    <source>
        <dbReference type="Proteomes" id="UP000075324"/>
    </source>
</evidence>
<dbReference type="RefSeq" id="WP_062678275.1">
    <property type="nucleotide sequence ID" value="NZ_LQYW01000062.1"/>
</dbReference>
<accession>A0A150MZ25</accession>
<reference evidence="1 2" key="1">
    <citation type="submission" date="2016-01" db="EMBL/GenBank/DDBJ databases">
        <title>Draft Genome Sequences of Seven Thermophilic Sporeformers Isolated from Foods.</title>
        <authorList>
            <person name="Berendsen E.M."/>
            <person name="Wells-Bennik M.H."/>
            <person name="Krawcyk A.O."/>
            <person name="De Jong A."/>
            <person name="Holsappel S."/>
            <person name="Eijlander R.T."/>
            <person name="Kuipers O.P."/>
        </authorList>
    </citation>
    <scope>NUCLEOTIDE SEQUENCE [LARGE SCALE GENOMIC DNA]</scope>
    <source>
        <strain evidence="1 2">B4110</strain>
    </source>
</reference>
<protein>
    <recommendedName>
        <fullName evidence="3">DUF177 domain-containing protein</fullName>
    </recommendedName>
</protein>
<proteinExistence type="predicted"/>
<evidence type="ECO:0008006" key="3">
    <source>
        <dbReference type="Google" id="ProtNLM"/>
    </source>
</evidence>
<dbReference type="InterPro" id="IPR003772">
    <property type="entry name" value="YceD"/>
</dbReference>
<comment type="caution">
    <text evidence="1">The sequence shown here is derived from an EMBL/GenBank/DDBJ whole genome shotgun (WGS) entry which is preliminary data.</text>
</comment>
<organism evidence="1 2">
    <name type="scientific">Parageobacillus toebii</name>
    <dbReference type="NCBI Taxonomy" id="153151"/>
    <lineage>
        <taxon>Bacteria</taxon>
        <taxon>Bacillati</taxon>
        <taxon>Bacillota</taxon>
        <taxon>Bacilli</taxon>
        <taxon>Bacillales</taxon>
        <taxon>Anoxybacillaceae</taxon>
        <taxon>Parageobacillus</taxon>
    </lineage>
</organism>
<dbReference type="Proteomes" id="UP000075324">
    <property type="component" value="Unassembled WGS sequence"/>
</dbReference>
<evidence type="ECO:0000313" key="1">
    <source>
        <dbReference type="EMBL" id="KYD29695.1"/>
    </source>
</evidence>
<sequence>MKWTVHQLHQFHHKEIVIDEYVDVSDLKEIDKLIRDISPVHVQGRADIGSTKFTFHLQVSGTMVLPCSRTLVDVSYPFSVETTETFFMNDYDVVSTDEDTHLVKDETVDLLPIIKELILLEIPLQIFAEEETVQDGAPQSGEGWEVIKEELWEAMAEEQAKQKIDPRLAALAKFFDKDKKE</sequence>
<dbReference type="PATRIC" id="fig|153151.4.peg.3652"/>
<name>A0A150MZ25_9BACL</name>
<dbReference type="Pfam" id="PF02620">
    <property type="entry name" value="YceD"/>
    <property type="match status" value="1"/>
</dbReference>